<sequence>MTKIAETYIHLDINLDENSKSKLKDYLIAQAPKYAKGIYEQSLQFEAFVEDGSLKVWLTYAGIIYAGVSAYGSFRSGIDHLIKDARAVSEMVLEDLKDSGVPEPKIINFQRRLGVPGQIKRTLSEVKKLDNEHRNLTEQERTERITSIRKSMERISKNIDNQEDADVIRNNIPSFLKSSIPERLPKRDMERAKMIALRPEEFIDRNYLPTSYPALSVDTSISTNLWKSNLFKLEETSSGIQFVPK</sequence>
<accession>A0ABV4P2D7</accession>
<dbReference type="EMBL" id="JBGMEK010000034">
    <property type="protein sequence ID" value="MFA0812154.1"/>
    <property type="molecule type" value="Genomic_DNA"/>
</dbReference>
<protein>
    <submittedName>
        <fullName evidence="2">Uncharacterized protein</fullName>
    </submittedName>
</protein>
<proteinExistence type="predicted"/>
<dbReference type="RefSeq" id="WP_371839785.1">
    <property type="nucleotide sequence ID" value="NZ_JBGMEK010000034.1"/>
</dbReference>
<comment type="caution">
    <text evidence="2">The sequence shown here is derived from an EMBL/GenBank/DDBJ whole genome shotgun (WGS) entry which is preliminary data.</text>
</comment>
<name>A0ABV4P2D7_9GAMM</name>
<organism evidence="2 3">
    <name type="scientific">Microbulbifer epialgicus</name>
    <dbReference type="NCBI Taxonomy" id="393907"/>
    <lineage>
        <taxon>Bacteria</taxon>
        <taxon>Pseudomonadati</taxon>
        <taxon>Pseudomonadota</taxon>
        <taxon>Gammaproteobacteria</taxon>
        <taxon>Cellvibrionales</taxon>
        <taxon>Microbulbiferaceae</taxon>
        <taxon>Microbulbifer</taxon>
    </lineage>
</organism>
<keyword evidence="3" id="KW-1185">Reference proteome</keyword>
<evidence type="ECO:0000313" key="3">
    <source>
        <dbReference type="Proteomes" id="UP001569428"/>
    </source>
</evidence>
<feature type="coiled-coil region" evidence="1">
    <location>
        <begin position="119"/>
        <end position="165"/>
    </location>
</feature>
<evidence type="ECO:0000313" key="2">
    <source>
        <dbReference type="EMBL" id="MFA0812154.1"/>
    </source>
</evidence>
<keyword evidence="1" id="KW-0175">Coiled coil</keyword>
<reference evidence="2 3" key="1">
    <citation type="submission" date="2024-08" db="EMBL/GenBank/DDBJ databases">
        <authorList>
            <person name="Ishaq N."/>
        </authorList>
    </citation>
    <scope>NUCLEOTIDE SEQUENCE [LARGE SCALE GENOMIC DNA]</scope>
    <source>
        <strain evidence="2 3">DSM 18651</strain>
    </source>
</reference>
<dbReference type="Proteomes" id="UP001569428">
    <property type="component" value="Unassembled WGS sequence"/>
</dbReference>
<evidence type="ECO:0000256" key="1">
    <source>
        <dbReference type="SAM" id="Coils"/>
    </source>
</evidence>
<gene>
    <name evidence="2" type="ORF">ACCI49_14655</name>
</gene>